<reference evidence="2 3" key="1">
    <citation type="submission" date="2016-01" db="EMBL/GenBank/DDBJ databases">
        <authorList>
            <person name="Oliw E.H."/>
        </authorList>
    </citation>
    <scope>NUCLEOTIDE SEQUENCE [LARGE SCALE GENOMIC DNA]</scope>
    <source>
        <strain evidence="2 3">Zutra 3-1</strain>
    </source>
</reference>
<dbReference type="AlphaFoldDB" id="A0A1S7S1G2"/>
<organism evidence="2 3">
    <name type="scientific">Agrobacterium deltaense Zutra 3/1</name>
    <dbReference type="NCBI Taxonomy" id="1183427"/>
    <lineage>
        <taxon>Bacteria</taxon>
        <taxon>Pseudomonadati</taxon>
        <taxon>Pseudomonadota</taxon>
        <taxon>Alphaproteobacteria</taxon>
        <taxon>Hyphomicrobiales</taxon>
        <taxon>Rhizobiaceae</taxon>
        <taxon>Rhizobium/Agrobacterium group</taxon>
        <taxon>Agrobacterium</taxon>
    </lineage>
</organism>
<accession>A0A1S7S1G2</accession>
<evidence type="ECO:0000313" key="2">
    <source>
        <dbReference type="EMBL" id="CUX61095.1"/>
    </source>
</evidence>
<feature type="transmembrane region" description="Helical" evidence="1">
    <location>
        <begin position="67"/>
        <end position="85"/>
    </location>
</feature>
<evidence type="ECO:0000256" key="1">
    <source>
        <dbReference type="SAM" id="Phobius"/>
    </source>
</evidence>
<feature type="transmembrane region" description="Helical" evidence="1">
    <location>
        <begin position="6"/>
        <end position="23"/>
    </location>
</feature>
<sequence>MANGQGAAGFIRCVIGISLAFCSTSSARRLAAIVCLATRIAVAATVTVASSVAASPSVSATSATSTAAVPVATAVAAFGLSHLLGKCRRNTVNFYCIRESRVEEGQQQVRENGDQFAAQ</sequence>
<evidence type="ECO:0000313" key="3">
    <source>
        <dbReference type="Proteomes" id="UP000191987"/>
    </source>
</evidence>
<dbReference type="EMBL" id="FBWG01000049">
    <property type="protein sequence ID" value="CUX61095.1"/>
    <property type="molecule type" value="Genomic_DNA"/>
</dbReference>
<feature type="transmembrane region" description="Helical" evidence="1">
    <location>
        <begin position="30"/>
        <end position="55"/>
    </location>
</feature>
<gene>
    <name evidence="2" type="ORF">AGR7C_pAt0003</name>
</gene>
<proteinExistence type="predicted"/>
<keyword evidence="1" id="KW-1133">Transmembrane helix</keyword>
<protein>
    <submittedName>
        <fullName evidence="2">Uncharacterized protein</fullName>
    </submittedName>
</protein>
<keyword evidence="1" id="KW-0812">Transmembrane</keyword>
<name>A0A1S7S1G2_9HYPH</name>
<keyword evidence="1" id="KW-0472">Membrane</keyword>
<dbReference type="Proteomes" id="UP000191987">
    <property type="component" value="Unassembled WGS sequence"/>
</dbReference>